<proteinExistence type="predicted"/>
<dbReference type="KEGG" id="vfm:VFMJ11_A0710"/>
<protein>
    <recommendedName>
        <fullName evidence="1">CD-NTase-associated protein 12/Pycsar effector protein TIR domain-containing protein</fullName>
    </recommendedName>
</protein>
<dbReference type="GO" id="GO:0050135">
    <property type="term" value="F:NADP+ nucleosidase activity"/>
    <property type="evidence" value="ECO:0007669"/>
    <property type="project" value="InterPro"/>
</dbReference>
<name>B5EU91_ALIFM</name>
<sequence>MEKPRLFIGSSSESYDVASACNVCLDRKVEVTIWDKIFEPGGDTLSSLLTKANNVDFALFIFTPDDLTNMRENLKPTVRDNVLFELGLFIGALGKERCFILKPRDEKLHMPTDLLGINTCDYAPNRGDGDMESAVNAACTRFITQIKKLGFFQRQSRDIVKVNSKKGMPEHQITDSMIKMMGTLLPTLTDRMYLNSSEFQSSIPDYKFNLSLIKLEKLNLIERVIDSDFNGNEWFGYKLTGDGSDYLLDNEDSLDKIFNPPQVQAIPKQYAEPPMNFDDDIPF</sequence>
<dbReference type="RefSeq" id="WP_012534660.1">
    <property type="nucleotide sequence ID" value="NC_011186.1"/>
</dbReference>
<accession>B5EU91</accession>
<reference evidence="2 3" key="2">
    <citation type="journal article" date="2009" name="Nature">
        <title>A single regulatory gene is sufficient to alter bacterial host range.</title>
        <authorList>
            <person name="Mandel M.J."/>
            <person name="Wollenberg M.S."/>
            <person name="Stabb E.V."/>
            <person name="Visick K.L."/>
            <person name="Ruby E.G."/>
        </authorList>
    </citation>
    <scope>NUCLEOTIDE SEQUENCE [LARGE SCALE GENOMIC DNA]</scope>
    <source>
        <strain evidence="2 3">MJ11</strain>
    </source>
</reference>
<dbReference type="EMBL" id="CP001133">
    <property type="protein sequence ID" value="ACH63441.1"/>
    <property type="molecule type" value="Genomic_DNA"/>
</dbReference>
<dbReference type="AlphaFoldDB" id="B5EU91"/>
<reference evidence="3" key="1">
    <citation type="submission" date="2008-08" db="EMBL/GenBank/DDBJ databases">
        <title>Complete sequence of Vibrio fischeri strain MJ11.</title>
        <authorList>
            <person name="Mandel M.J."/>
            <person name="Stabb E.V."/>
            <person name="Ruby E.G."/>
            <person name="Ferriera S."/>
            <person name="Johnson J."/>
            <person name="Kravitz S."/>
            <person name="Beeson K."/>
            <person name="Sutton G."/>
            <person name="Rogers Y.-H."/>
            <person name="Friedman R."/>
            <person name="Frazier M."/>
            <person name="Venter J.C."/>
        </authorList>
    </citation>
    <scope>NUCLEOTIDE SEQUENCE [LARGE SCALE GENOMIC DNA]</scope>
    <source>
        <strain evidence="3">MJ11</strain>
    </source>
</reference>
<dbReference type="Pfam" id="PF10137">
    <property type="entry name" value="CAP12-PCTIR_TIR"/>
    <property type="match status" value="1"/>
</dbReference>
<evidence type="ECO:0000313" key="2">
    <source>
        <dbReference type="EMBL" id="ACH63441.1"/>
    </source>
</evidence>
<organism evidence="2 3">
    <name type="scientific">Aliivibrio fischeri (strain MJ11)</name>
    <name type="common">Vibrio fischeri</name>
    <dbReference type="NCBI Taxonomy" id="388396"/>
    <lineage>
        <taxon>Bacteria</taxon>
        <taxon>Pseudomonadati</taxon>
        <taxon>Pseudomonadota</taxon>
        <taxon>Gammaproteobacteria</taxon>
        <taxon>Vibrionales</taxon>
        <taxon>Vibrionaceae</taxon>
        <taxon>Aliivibrio</taxon>
    </lineage>
</organism>
<dbReference type="HOGENOM" id="CLU_1000757_0_0_6"/>
<evidence type="ECO:0000259" key="1">
    <source>
        <dbReference type="Pfam" id="PF10137"/>
    </source>
</evidence>
<dbReference type="Proteomes" id="UP000001857">
    <property type="component" value="Chromosome II"/>
</dbReference>
<feature type="domain" description="CD-NTase-associated protein 12/Pycsar effector protein TIR" evidence="1">
    <location>
        <begin position="5"/>
        <end position="122"/>
    </location>
</feature>
<evidence type="ECO:0000313" key="3">
    <source>
        <dbReference type="Proteomes" id="UP000001857"/>
    </source>
</evidence>
<gene>
    <name evidence="2" type="ordered locus">VFMJ11_A0710</name>
</gene>
<dbReference type="InterPro" id="IPR019302">
    <property type="entry name" value="CAP12/PCTIR_TIR_dom"/>
</dbReference>